<feature type="domain" description="FAR1" evidence="1">
    <location>
        <begin position="43"/>
        <end position="133"/>
    </location>
</feature>
<dbReference type="EMBL" id="SDMP01000007">
    <property type="protein sequence ID" value="RYR49857.1"/>
    <property type="molecule type" value="Genomic_DNA"/>
</dbReference>
<dbReference type="Proteomes" id="UP000289738">
    <property type="component" value="Chromosome A07"/>
</dbReference>
<dbReference type="PANTHER" id="PTHR46328:SF30">
    <property type="entry name" value="OS04G0641500 PROTEIN"/>
    <property type="match status" value="1"/>
</dbReference>
<dbReference type="STRING" id="3818.A0A445CG25"/>
<reference evidence="2 3" key="1">
    <citation type="submission" date="2019-01" db="EMBL/GenBank/DDBJ databases">
        <title>Sequencing of cultivated peanut Arachis hypogaea provides insights into genome evolution and oil improvement.</title>
        <authorList>
            <person name="Chen X."/>
        </authorList>
    </citation>
    <scope>NUCLEOTIDE SEQUENCE [LARGE SCALE GENOMIC DNA]</scope>
    <source>
        <strain evidence="3">cv. Fuhuasheng</strain>
        <tissue evidence="2">Leaves</tissue>
    </source>
</reference>
<keyword evidence="3" id="KW-1185">Reference proteome</keyword>
<sequence>MTGVEKNVNCTCDCGGSSSKFVFVTADDIINLTIGTSDTADNLYVHYARFIGFGVHKGNTTHGKDGTQRRRRYFCNKEGKRVEKYISNLNRKRKHKPLTHTGCEAMLVVYFDAKTSTWKVKKLVEKHDHDLVPNAWYT</sequence>
<dbReference type="PANTHER" id="PTHR46328">
    <property type="entry name" value="FAR-RED IMPAIRED RESPONSIVE (FAR1) FAMILY PROTEIN-RELATED"/>
    <property type="match status" value="1"/>
</dbReference>
<evidence type="ECO:0000259" key="1">
    <source>
        <dbReference type="Pfam" id="PF03101"/>
    </source>
</evidence>
<organism evidence="2 3">
    <name type="scientific">Arachis hypogaea</name>
    <name type="common">Peanut</name>
    <dbReference type="NCBI Taxonomy" id="3818"/>
    <lineage>
        <taxon>Eukaryota</taxon>
        <taxon>Viridiplantae</taxon>
        <taxon>Streptophyta</taxon>
        <taxon>Embryophyta</taxon>
        <taxon>Tracheophyta</taxon>
        <taxon>Spermatophyta</taxon>
        <taxon>Magnoliopsida</taxon>
        <taxon>eudicotyledons</taxon>
        <taxon>Gunneridae</taxon>
        <taxon>Pentapetalae</taxon>
        <taxon>rosids</taxon>
        <taxon>fabids</taxon>
        <taxon>Fabales</taxon>
        <taxon>Fabaceae</taxon>
        <taxon>Papilionoideae</taxon>
        <taxon>50 kb inversion clade</taxon>
        <taxon>dalbergioids sensu lato</taxon>
        <taxon>Dalbergieae</taxon>
        <taxon>Pterocarpus clade</taxon>
        <taxon>Arachis</taxon>
    </lineage>
</organism>
<dbReference type="InterPro" id="IPR004330">
    <property type="entry name" value="FAR1_DNA_bnd_dom"/>
</dbReference>
<protein>
    <recommendedName>
        <fullName evidence="1">FAR1 domain-containing protein</fullName>
    </recommendedName>
</protein>
<proteinExistence type="predicted"/>
<dbReference type="AlphaFoldDB" id="A0A445CG25"/>
<comment type="caution">
    <text evidence="2">The sequence shown here is derived from an EMBL/GenBank/DDBJ whole genome shotgun (WGS) entry which is preliminary data.</text>
</comment>
<gene>
    <name evidence="2" type="ORF">Ahy_A07g036380</name>
</gene>
<evidence type="ECO:0000313" key="3">
    <source>
        <dbReference type="Proteomes" id="UP000289738"/>
    </source>
</evidence>
<accession>A0A445CG25</accession>
<name>A0A445CG25_ARAHY</name>
<evidence type="ECO:0000313" key="2">
    <source>
        <dbReference type="EMBL" id="RYR49857.1"/>
    </source>
</evidence>
<dbReference type="Pfam" id="PF03101">
    <property type="entry name" value="FAR1"/>
    <property type="match status" value="1"/>
</dbReference>